<protein>
    <submittedName>
        <fullName evidence="3">Redox-sensitive transcriptional activator SoxR</fullName>
    </submittedName>
</protein>
<keyword evidence="4" id="KW-1185">Reference proteome</keyword>
<evidence type="ECO:0000256" key="1">
    <source>
        <dbReference type="SAM" id="MobiDB-lite"/>
    </source>
</evidence>
<sequence length="86" mass="9051">MSKGDIETGQGSIPSAPEQSMMNGELGRAWLAIGQLAKRAGVKASALRFYEQKGLISSARTRGGNESIPSMCCAVSPLSVRRKGLV</sequence>
<dbReference type="Proteomes" id="UP000013526">
    <property type="component" value="Unassembled WGS sequence"/>
</dbReference>
<feature type="domain" description="HTH merR-type" evidence="2">
    <location>
        <begin position="33"/>
        <end position="64"/>
    </location>
</feature>
<evidence type="ECO:0000313" key="4">
    <source>
        <dbReference type="Proteomes" id="UP000013526"/>
    </source>
</evidence>
<comment type="caution">
    <text evidence="3">The sequence shown here is derived from an EMBL/GenBank/DDBJ whole genome shotgun (WGS) entry which is preliminary data.</text>
</comment>
<dbReference type="GO" id="GO:0006355">
    <property type="term" value="P:regulation of DNA-templated transcription"/>
    <property type="evidence" value="ECO:0007669"/>
    <property type="project" value="InterPro"/>
</dbReference>
<dbReference type="PROSITE" id="PS50937">
    <property type="entry name" value="HTH_MERR_2"/>
    <property type="match status" value="1"/>
</dbReference>
<dbReference type="Gene3D" id="1.10.1660.10">
    <property type="match status" value="1"/>
</dbReference>
<feature type="region of interest" description="Disordered" evidence="1">
    <location>
        <begin position="1"/>
        <end position="20"/>
    </location>
</feature>
<dbReference type="PROSITE" id="PS00552">
    <property type="entry name" value="HTH_MERR_1"/>
    <property type="match status" value="1"/>
</dbReference>
<gene>
    <name evidence="3" type="ORF">G113_09065</name>
</gene>
<accession>R1GUW9</accession>
<dbReference type="PATRIC" id="fig|1268236.3.peg.1790"/>
<evidence type="ECO:0000313" key="3">
    <source>
        <dbReference type="EMBL" id="EOD55400.1"/>
    </source>
</evidence>
<dbReference type="Pfam" id="PF00376">
    <property type="entry name" value="MerR"/>
    <property type="match status" value="1"/>
</dbReference>
<dbReference type="EMBL" id="AQGQ01000047">
    <property type="protein sequence ID" value="EOD55400.1"/>
    <property type="molecule type" value="Genomic_DNA"/>
</dbReference>
<organism evidence="3 4">
    <name type="scientific">Aeromonas molluscorum 848</name>
    <dbReference type="NCBI Taxonomy" id="1268236"/>
    <lineage>
        <taxon>Bacteria</taxon>
        <taxon>Pseudomonadati</taxon>
        <taxon>Pseudomonadota</taxon>
        <taxon>Gammaproteobacteria</taxon>
        <taxon>Aeromonadales</taxon>
        <taxon>Aeromonadaceae</taxon>
        <taxon>Aeromonas</taxon>
    </lineage>
</organism>
<dbReference type="GO" id="GO:0003677">
    <property type="term" value="F:DNA binding"/>
    <property type="evidence" value="ECO:0007669"/>
    <property type="project" value="InterPro"/>
</dbReference>
<dbReference type="InterPro" id="IPR000551">
    <property type="entry name" value="MerR-type_HTH_dom"/>
</dbReference>
<name>R1GUW9_9GAMM</name>
<feature type="compositionally biased region" description="Polar residues" evidence="1">
    <location>
        <begin position="9"/>
        <end position="20"/>
    </location>
</feature>
<evidence type="ECO:0000259" key="2">
    <source>
        <dbReference type="PROSITE" id="PS50937"/>
    </source>
</evidence>
<dbReference type="InterPro" id="IPR009061">
    <property type="entry name" value="DNA-bd_dom_put_sf"/>
</dbReference>
<dbReference type="PRINTS" id="PR00040">
    <property type="entry name" value="HTHMERR"/>
</dbReference>
<reference evidence="3 4" key="1">
    <citation type="journal article" date="2013" name="Genome Announc.">
        <title>Draft Genome Sequence of Aeromonas molluscorum Strain 848TT, Isolated from Bivalve Molluscs.</title>
        <authorList>
            <person name="Spataro N."/>
            <person name="Farfan M."/>
            <person name="Albarral V."/>
            <person name="Sanglas A."/>
            <person name="Loren J.G."/>
            <person name="Fuste M.C."/>
            <person name="Bosch E."/>
        </authorList>
    </citation>
    <scope>NUCLEOTIDE SEQUENCE [LARGE SCALE GENOMIC DNA]</scope>
    <source>
        <strain evidence="3 4">848</strain>
    </source>
</reference>
<dbReference type="SUPFAM" id="SSF46955">
    <property type="entry name" value="Putative DNA-binding domain"/>
    <property type="match status" value="1"/>
</dbReference>
<dbReference type="AlphaFoldDB" id="R1GUW9"/>
<proteinExistence type="predicted"/>